<protein>
    <recommendedName>
        <fullName evidence="6">Chromosome partition protein Smc</fullName>
    </recommendedName>
</protein>
<evidence type="ECO:0000256" key="2">
    <source>
        <dbReference type="ARBA" id="ARBA00022741"/>
    </source>
</evidence>
<dbReference type="HAMAP" id="MF_01894">
    <property type="entry name" value="Smc_prok"/>
    <property type="match status" value="1"/>
</dbReference>
<dbReference type="CDD" id="cd03278">
    <property type="entry name" value="ABC_SMC_barmotin"/>
    <property type="match status" value="2"/>
</dbReference>
<accession>A0A0W0ZZC9</accession>
<dbReference type="PANTHER" id="PTHR43977">
    <property type="entry name" value="STRUCTURAL MAINTENANCE OF CHROMOSOMES PROTEIN 3"/>
    <property type="match status" value="1"/>
</dbReference>
<keyword evidence="2 6" id="KW-0547">Nucleotide-binding</keyword>
<dbReference type="InterPro" id="IPR036277">
    <property type="entry name" value="SMC_hinge_sf"/>
</dbReference>
<comment type="domain">
    <text evidence="6">Contains large globular domains required for ATP hydrolysis at each terminus and a third globular domain forming a flexible hinge near the middle of the molecule. These domains are separated by coiled-coil structures.</text>
</comment>
<feature type="binding site" evidence="6">
    <location>
        <begin position="44"/>
        <end position="51"/>
    </location>
    <ligand>
        <name>ATP</name>
        <dbReference type="ChEBI" id="CHEBI:30616"/>
    </ligand>
</feature>
<comment type="caution">
    <text evidence="8">The sequence shown here is derived from an EMBL/GenBank/DDBJ whole genome shotgun (WGS) entry which is preliminary data.</text>
</comment>
<comment type="subcellular location">
    <subcellularLocation>
        <location evidence="6">Cytoplasm</location>
    </subcellularLocation>
</comment>
<proteinExistence type="inferred from homology"/>
<evidence type="ECO:0000313" key="8">
    <source>
        <dbReference type="EMBL" id="KTD74460.1"/>
    </source>
</evidence>
<evidence type="ECO:0000256" key="4">
    <source>
        <dbReference type="ARBA" id="ARBA00023054"/>
    </source>
</evidence>
<dbReference type="InterPro" id="IPR027417">
    <property type="entry name" value="P-loop_NTPase"/>
</dbReference>
<dbReference type="InterPro" id="IPR024704">
    <property type="entry name" value="SMC"/>
</dbReference>
<dbReference type="SUPFAM" id="SSF57997">
    <property type="entry name" value="Tropomyosin"/>
    <property type="match status" value="1"/>
</dbReference>
<comment type="function">
    <text evidence="6">Required for chromosome condensation and partitioning.</text>
</comment>
<feature type="coiled-coil region" evidence="6">
    <location>
        <begin position="263"/>
        <end position="505"/>
    </location>
</feature>
<dbReference type="GO" id="GO:0003677">
    <property type="term" value="F:DNA binding"/>
    <property type="evidence" value="ECO:0007669"/>
    <property type="project" value="UniProtKB-UniRule"/>
</dbReference>
<dbReference type="STRING" id="40335.Ltuc_2307"/>
<comment type="subunit">
    <text evidence="6">Homodimer.</text>
</comment>
<keyword evidence="1 6" id="KW-0963">Cytoplasm</keyword>
<dbReference type="GO" id="GO:0006260">
    <property type="term" value="P:DNA replication"/>
    <property type="evidence" value="ECO:0007669"/>
    <property type="project" value="UniProtKB-UniRule"/>
</dbReference>
<dbReference type="GO" id="GO:0005694">
    <property type="term" value="C:chromosome"/>
    <property type="evidence" value="ECO:0007669"/>
    <property type="project" value="InterPro"/>
</dbReference>
<dbReference type="Gene3D" id="3.40.50.300">
    <property type="entry name" value="P-loop containing nucleotide triphosphate hydrolases"/>
    <property type="match status" value="2"/>
</dbReference>
<evidence type="ECO:0000256" key="3">
    <source>
        <dbReference type="ARBA" id="ARBA00022840"/>
    </source>
</evidence>
<name>A0A0W0ZZC9_9GAMM</name>
<feature type="domain" description="RecF/RecN/SMC N-terminal" evidence="7">
    <location>
        <begin position="14"/>
        <end position="143"/>
    </location>
</feature>
<comment type="similarity">
    <text evidence="6">Belongs to the SMC family.</text>
</comment>
<dbReference type="GO" id="GO:0005524">
    <property type="term" value="F:ATP binding"/>
    <property type="evidence" value="ECO:0007669"/>
    <property type="project" value="UniProtKB-UniRule"/>
</dbReference>
<feature type="coiled-coil region" evidence="6">
    <location>
        <begin position="672"/>
        <end position="724"/>
    </location>
</feature>
<dbReference type="NCBIfam" id="TIGR02168">
    <property type="entry name" value="SMC_prok_B"/>
    <property type="match status" value="1"/>
</dbReference>
<reference evidence="8 9" key="1">
    <citation type="submission" date="2015-11" db="EMBL/GenBank/DDBJ databases">
        <title>Genomic analysis of 38 Legionella species identifies large and diverse effector repertoires.</title>
        <authorList>
            <person name="Burstein D."/>
            <person name="Amaro F."/>
            <person name="Zusman T."/>
            <person name="Lifshitz Z."/>
            <person name="Cohen O."/>
            <person name="Gilbert J.A."/>
            <person name="Pupko T."/>
            <person name="Shuman H.A."/>
            <person name="Segal G."/>
        </authorList>
    </citation>
    <scope>NUCLEOTIDE SEQUENCE [LARGE SCALE GENOMIC DNA]</scope>
    <source>
        <strain evidence="8 9">ATCC 49180</strain>
    </source>
</reference>
<keyword evidence="5 6" id="KW-0238">DNA-binding</keyword>
<dbReference type="Pfam" id="PF02463">
    <property type="entry name" value="SMC_N"/>
    <property type="match status" value="2"/>
</dbReference>
<dbReference type="SUPFAM" id="SSF52540">
    <property type="entry name" value="P-loop containing nucleoside triphosphate hydrolases"/>
    <property type="match status" value="1"/>
</dbReference>
<dbReference type="Proteomes" id="UP000054693">
    <property type="component" value="Unassembled WGS sequence"/>
</dbReference>
<dbReference type="GO" id="GO:0007059">
    <property type="term" value="P:chromosome segregation"/>
    <property type="evidence" value="ECO:0007669"/>
    <property type="project" value="UniProtKB-UniRule"/>
</dbReference>
<dbReference type="GO" id="GO:0007062">
    <property type="term" value="P:sister chromatid cohesion"/>
    <property type="evidence" value="ECO:0007669"/>
    <property type="project" value="InterPro"/>
</dbReference>
<dbReference type="GO" id="GO:0030261">
    <property type="term" value="P:chromosome condensation"/>
    <property type="evidence" value="ECO:0007669"/>
    <property type="project" value="InterPro"/>
</dbReference>
<feature type="domain" description="RecF/RecN/SMC N-terminal" evidence="7">
    <location>
        <begin position="870"/>
        <end position="1162"/>
    </location>
</feature>
<dbReference type="InterPro" id="IPR011890">
    <property type="entry name" value="SMC_prok"/>
</dbReference>
<dbReference type="GO" id="GO:0016887">
    <property type="term" value="F:ATP hydrolysis activity"/>
    <property type="evidence" value="ECO:0007669"/>
    <property type="project" value="InterPro"/>
</dbReference>
<keyword evidence="9" id="KW-1185">Reference proteome</keyword>
<feature type="coiled-coil region" evidence="6">
    <location>
        <begin position="770"/>
        <end position="902"/>
    </location>
</feature>
<dbReference type="GO" id="GO:0005737">
    <property type="term" value="C:cytoplasm"/>
    <property type="evidence" value="ECO:0007669"/>
    <property type="project" value="UniProtKB-SubCell"/>
</dbReference>
<gene>
    <name evidence="8" type="primary">smc_2</name>
    <name evidence="6" type="synonym">smc</name>
    <name evidence="8" type="ORF">Ltuc_2307</name>
</gene>
<organism evidence="8 9">
    <name type="scientific">Legionella tucsonensis</name>
    <dbReference type="NCBI Taxonomy" id="40335"/>
    <lineage>
        <taxon>Bacteria</taxon>
        <taxon>Pseudomonadati</taxon>
        <taxon>Pseudomonadota</taxon>
        <taxon>Gammaproteobacteria</taxon>
        <taxon>Legionellales</taxon>
        <taxon>Legionellaceae</taxon>
        <taxon>Legionella</taxon>
    </lineage>
</organism>
<evidence type="ECO:0000256" key="6">
    <source>
        <dbReference type="HAMAP-Rule" id="MF_01894"/>
    </source>
</evidence>
<evidence type="ECO:0000256" key="5">
    <source>
        <dbReference type="ARBA" id="ARBA00023125"/>
    </source>
</evidence>
<dbReference type="EMBL" id="LNZA01000001">
    <property type="protein sequence ID" value="KTD74460.1"/>
    <property type="molecule type" value="Genomic_DNA"/>
</dbReference>
<dbReference type="PATRIC" id="fig|40335.7.peg.2460"/>
<keyword evidence="4 6" id="KW-0175">Coiled coil</keyword>
<sequence>MPHLFLFKIAIPMHLKQLKLAGFKSFVDPTVVHFPSQLVAVVGPNGCGKSNIIDAVRWVMGESSARNLRGESMTDVIFNGSSNRKSVGQAFVELVFDNSLGRLTGPFSSYGEIAIKRVVTRDGDSSYYLNGSRCRRKDITDIFLGTGAGARGYSIIGQGTISQLIEARPEDLRVHLEEAAGVSKYKERRRETLQRIEHTRENLTRVADIREELDKQLQRLERQAKAAERYLVLKDEERLCRAEILALRWRDFIVQQEVKQCQIQKLAVSYEQQQSALSKANKERATLNETLYDVDEQTQQIQVSFYQLGTEIARLEETIQQQIREKKRLEYDQQQMQNDWQVAQEQLKTDKEELLHCQEHAHNLENRLEQLRVQFKKHETNWQNEQEQQSEWELRWQEVQAHASNLKREFQVTQVKVQHLEEKHQQTLLRLEKIQLEQETISIADLQQARKNLEDQHTKLIADQEFDEFQLKQSQENTERLRTRLQDIEQQLHELQDDFHQVNSEHAALMAAQRAARQGMQNNKNPIEEWSEKPRLMDILHVETKWQFACERVLNEALHAYVLETFDELWPQRAICEQRGENIVTLKKRALNAGSYPRLIDKIRGDIPANAYPLEHIYIAENFDEALSGLPELTEYESIITPDGFWLGQGWVKFVTPETQDELGFLPRQQKITELSVVVQELQQKIDILREERDETHQQLQKSLKEIELQKLNVNASNEALRTNSLSLNTNEQAIIHSEKQAAALAFEFEELKLILEEIVVEQCNIKEELHSLEEQCNDSEQRQEQCLHEKHERMQSLALKNKHVEESRVALHHAEMEYDREKNKIQQLNERILREQERLNILQERLENLAMLCLQTEGPGEELKEQLAQQLQKHSEVELQLNLSREQLSQLRIELEDCEKNILNCDFEVKRIQEQIGQTRMEEQALVVRASSVHESLDELGLLPQALLEQIPVNVTQVMREDELIALSEKIKRLGAINLAAIEEFTTEQQRKMYLDEQYNDLNQALATLETAIEKMDKETRSRLENTFEEVNSSFKALFPRLFGGGRAQLELTCDNLLEAGIVVMAQPPGKRNSTIHLLSGGEKAMTAVALVFAIFQLNPSPFCMLDEVDAPLDDVNVGRFCALVKEMSQFVQFLFITHNKVTMELADHLIGVTMREPGVSRLVAVDVTQALAME</sequence>
<dbReference type="PIRSF" id="PIRSF005719">
    <property type="entry name" value="SMC"/>
    <property type="match status" value="1"/>
</dbReference>
<keyword evidence="3 6" id="KW-0067">ATP-binding</keyword>
<dbReference type="SUPFAM" id="SSF75553">
    <property type="entry name" value="Smc hinge domain"/>
    <property type="match status" value="1"/>
</dbReference>
<dbReference type="InterPro" id="IPR003395">
    <property type="entry name" value="RecF/RecN/SMC_N"/>
</dbReference>
<evidence type="ECO:0000256" key="1">
    <source>
        <dbReference type="ARBA" id="ARBA00022490"/>
    </source>
</evidence>
<feature type="coiled-coil region" evidence="6">
    <location>
        <begin position="182"/>
        <end position="237"/>
    </location>
</feature>
<dbReference type="AlphaFoldDB" id="A0A0W0ZZC9"/>
<evidence type="ECO:0000259" key="7">
    <source>
        <dbReference type="Pfam" id="PF02463"/>
    </source>
</evidence>
<evidence type="ECO:0000313" key="9">
    <source>
        <dbReference type="Proteomes" id="UP000054693"/>
    </source>
</evidence>